<comment type="caution">
    <text evidence="1">The sequence shown here is derived from an EMBL/GenBank/DDBJ whole genome shotgun (WGS) entry which is preliminary data.</text>
</comment>
<keyword evidence="2" id="KW-1185">Reference proteome</keyword>
<dbReference type="EMBL" id="NIDE01000004">
    <property type="protein sequence ID" value="OWK43911.1"/>
    <property type="molecule type" value="Genomic_DNA"/>
</dbReference>
<name>A0A225DRI0_9BACT</name>
<organism evidence="1 2">
    <name type="scientific">Fimbriiglobus ruber</name>
    <dbReference type="NCBI Taxonomy" id="1908690"/>
    <lineage>
        <taxon>Bacteria</taxon>
        <taxon>Pseudomonadati</taxon>
        <taxon>Planctomycetota</taxon>
        <taxon>Planctomycetia</taxon>
        <taxon>Gemmatales</taxon>
        <taxon>Gemmataceae</taxon>
        <taxon>Fimbriiglobus</taxon>
    </lineage>
</organism>
<proteinExistence type="predicted"/>
<evidence type="ECO:0000313" key="1">
    <source>
        <dbReference type="EMBL" id="OWK43911.1"/>
    </source>
</evidence>
<sequence length="37" mass="4215">MVRGIKTNTVELPRHMETGRDENAFETAILTIPRDTT</sequence>
<accession>A0A225DRI0</accession>
<protein>
    <submittedName>
        <fullName evidence="1">Uncharacterized protein</fullName>
    </submittedName>
</protein>
<reference evidence="2" key="1">
    <citation type="submission" date="2017-06" db="EMBL/GenBank/DDBJ databases">
        <title>Genome analysis of Fimbriiglobus ruber SP5, the first member of the order Planctomycetales with confirmed chitinolytic capability.</title>
        <authorList>
            <person name="Ravin N.V."/>
            <person name="Rakitin A.L."/>
            <person name="Ivanova A.A."/>
            <person name="Beletsky A.V."/>
            <person name="Kulichevskaya I.S."/>
            <person name="Mardanov A.V."/>
            <person name="Dedysh S.N."/>
        </authorList>
    </citation>
    <scope>NUCLEOTIDE SEQUENCE [LARGE SCALE GENOMIC DNA]</scope>
    <source>
        <strain evidence="2">SP5</strain>
    </source>
</reference>
<dbReference type="Proteomes" id="UP000214646">
    <property type="component" value="Unassembled WGS sequence"/>
</dbReference>
<dbReference type="AlphaFoldDB" id="A0A225DRI0"/>
<gene>
    <name evidence="1" type="ORF">FRUB_03510</name>
</gene>
<evidence type="ECO:0000313" key="2">
    <source>
        <dbReference type="Proteomes" id="UP000214646"/>
    </source>
</evidence>